<dbReference type="Proteomes" id="UP001199816">
    <property type="component" value="Unassembled WGS sequence"/>
</dbReference>
<keyword evidence="2" id="KW-1185">Reference proteome</keyword>
<dbReference type="PANTHER" id="PTHR37833:SF1">
    <property type="entry name" value="SIGNAL PEPTIDE PROTEIN"/>
    <property type="match status" value="1"/>
</dbReference>
<comment type="caution">
    <text evidence="1">The sequence shown here is derived from an EMBL/GenBank/DDBJ whole genome shotgun (WGS) entry which is preliminary data.</text>
</comment>
<sequence length="152" mass="15926">MKKGLLVIVAAATLIACKNSSGKGGSASGDSITTAQKETALTDSANFTTAVWVDSTFKDIGKVKKGQIVEIPFTIKNTGDKPLVIVSVSPGCGCTVGEKPEKPIMPGEEGKVVAKFNSEGQAEGSHNKNMVVRANTKPFTETVLNFKVEVVK</sequence>
<name>A0ABS8PKR1_9BACT</name>
<dbReference type="InterPro" id="IPR011467">
    <property type="entry name" value="DUF1573"/>
</dbReference>
<protein>
    <submittedName>
        <fullName evidence="1">DUF1573 domain-containing protein</fullName>
    </submittedName>
</protein>
<dbReference type="InterPro" id="IPR013783">
    <property type="entry name" value="Ig-like_fold"/>
</dbReference>
<dbReference type="Pfam" id="PF07610">
    <property type="entry name" value="DUF1573"/>
    <property type="match status" value="1"/>
</dbReference>
<evidence type="ECO:0000313" key="1">
    <source>
        <dbReference type="EMBL" id="MCD2421692.1"/>
    </source>
</evidence>
<dbReference type="PROSITE" id="PS51257">
    <property type="entry name" value="PROKAR_LIPOPROTEIN"/>
    <property type="match status" value="1"/>
</dbReference>
<dbReference type="EMBL" id="JAJNEC010000003">
    <property type="protein sequence ID" value="MCD2421692.1"/>
    <property type="molecule type" value="Genomic_DNA"/>
</dbReference>
<reference evidence="1 2" key="1">
    <citation type="submission" date="2021-11" db="EMBL/GenBank/DDBJ databases">
        <title>Genomic of Niabella pedocola.</title>
        <authorList>
            <person name="Wu T."/>
        </authorList>
    </citation>
    <scope>NUCLEOTIDE SEQUENCE [LARGE SCALE GENOMIC DNA]</scope>
    <source>
        <strain evidence="1 2">JCM 31011</strain>
    </source>
</reference>
<dbReference type="RefSeq" id="WP_231002597.1">
    <property type="nucleotide sequence ID" value="NZ_JAJNEC010000003.1"/>
</dbReference>
<organism evidence="1 2">
    <name type="scientific">Niabella pedocola</name>
    <dbReference type="NCBI Taxonomy" id="1752077"/>
    <lineage>
        <taxon>Bacteria</taxon>
        <taxon>Pseudomonadati</taxon>
        <taxon>Bacteroidota</taxon>
        <taxon>Chitinophagia</taxon>
        <taxon>Chitinophagales</taxon>
        <taxon>Chitinophagaceae</taxon>
        <taxon>Niabella</taxon>
    </lineage>
</organism>
<evidence type="ECO:0000313" key="2">
    <source>
        <dbReference type="Proteomes" id="UP001199816"/>
    </source>
</evidence>
<dbReference type="Gene3D" id="2.60.40.10">
    <property type="entry name" value="Immunoglobulins"/>
    <property type="match status" value="1"/>
</dbReference>
<dbReference type="PANTHER" id="PTHR37833">
    <property type="entry name" value="LIPOPROTEIN-RELATED"/>
    <property type="match status" value="1"/>
</dbReference>
<accession>A0ABS8PKR1</accession>
<gene>
    <name evidence="1" type="ORF">LQ567_02895</name>
</gene>
<proteinExistence type="predicted"/>